<evidence type="ECO:0000313" key="4">
    <source>
        <dbReference type="Proteomes" id="UP000482295"/>
    </source>
</evidence>
<keyword evidence="4" id="KW-1185">Reference proteome</keyword>
<dbReference type="GO" id="GO:0080120">
    <property type="term" value="P:CAAX-box protein maturation"/>
    <property type="evidence" value="ECO:0007669"/>
    <property type="project" value="UniProtKB-ARBA"/>
</dbReference>
<feature type="transmembrane region" description="Helical" evidence="1">
    <location>
        <begin position="166"/>
        <end position="183"/>
    </location>
</feature>
<evidence type="ECO:0000256" key="1">
    <source>
        <dbReference type="SAM" id="Phobius"/>
    </source>
</evidence>
<accession>A0A7C9HFH8</accession>
<reference evidence="3 4" key="1">
    <citation type="submission" date="2019-09" db="EMBL/GenBank/DDBJ databases">
        <title>Prevotella A2879 sp. nov., isolated from an abscess of a patient.</title>
        <authorList>
            <person name="Buhl M."/>
            <person name="Oberhettinger P."/>
        </authorList>
    </citation>
    <scope>NUCLEOTIDE SEQUENCE [LARGE SCALE GENOMIC DNA]</scope>
    <source>
        <strain evidence="3 4">A2879</strain>
    </source>
</reference>
<feature type="domain" description="CAAX prenyl protease 2/Lysostaphin resistance protein A-like" evidence="2">
    <location>
        <begin position="132"/>
        <end position="221"/>
    </location>
</feature>
<gene>
    <name evidence="3" type="ORF">F0475_04540</name>
</gene>
<comment type="caution">
    <text evidence="3">The sequence shown here is derived from an EMBL/GenBank/DDBJ whole genome shotgun (WGS) entry which is preliminary data.</text>
</comment>
<dbReference type="PANTHER" id="PTHR36435">
    <property type="entry name" value="SLR1288 PROTEIN"/>
    <property type="match status" value="1"/>
</dbReference>
<dbReference type="EMBL" id="VVIQ01000003">
    <property type="protein sequence ID" value="MUL27586.1"/>
    <property type="molecule type" value="Genomic_DNA"/>
</dbReference>
<keyword evidence="1" id="KW-0472">Membrane</keyword>
<evidence type="ECO:0000259" key="2">
    <source>
        <dbReference type="Pfam" id="PF02517"/>
    </source>
</evidence>
<feature type="transmembrane region" description="Helical" evidence="1">
    <location>
        <begin position="212"/>
        <end position="229"/>
    </location>
</feature>
<dbReference type="GO" id="GO:0008237">
    <property type="term" value="F:metallopeptidase activity"/>
    <property type="evidence" value="ECO:0007669"/>
    <property type="project" value="UniProtKB-KW"/>
</dbReference>
<dbReference type="PANTHER" id="PTHR36435:SF1">
    <property type="entry name" value="CAAX AMINO TERMINAL PROTEASE FAMILY PROTEIN"/>
    <property type="match status" value="1"/>
</dbReference>
<feature type="transmembrane region" description="Helical" evidence="1">
    <location>
        <begin position="91"/>
        <end position="110"/>
    </location>
</feature>
<dbReference type="InterPro" id="IPR003675">
    <property type="entry name" value="Rce1/LyrA-like_dom"/>
</dbReference>
<keyword evidence="1" id="KW-1133">Transmembrane helix</keyword>
<dbReference type="GO" id="GO:0004175">
    <property type="term" value="F:endopeptidase activity"/>
    <property type="evidence" value="ECO:0007669"/>
    <property type="project" value="UniProtKB-ARBA"/>
</dbReference>
<keyword evidence="3" id="KW-0645">Protease</keyword>
<protein>
    <submittedName>
        <fullName evidence="3">CPBP family intramembrane metalloprotease</fullName>
    </submittedName>
</protein>
<dbReference type="InterPro" id="IPR052710">
    <property type="entry name" value="CAAX_protease"/>
</dbReference>
<dbReference type="AlphaFoldDB" id="A0A7C9HFH8"/>
<proteinExistence type="predicted"/>
<keyword evidence="3" id="KW-0482">Metalloprotease</keyword>
<sequence>MKSRELWTAVLYTILFVALFIVLQVIALVITNLTVSFINGTPFLTTMNGAKDGTSIALSSVISSLLTLLLFTRTKWAPVSNIYLKSRPWGVLLWAALLALGSILPMEFIAEKINLTMPEQTETMFQSIMETSWGYIALGIMAPLAEEVVFRGGVLRVLLNATGSKSHWIAIILSALVFGFIHFNLAQGVHAFLLGLVLGWMYYRTKSILPGLMLHWMNNTVAYVMFHLMPQMSDGKLIDFFHGSERMMYGGLFFSLCILIPSIFQLALRMKKA</sequence>
<feature type="transmembrane region" description="Helical" evidence="1">
    <location>
        <begin position="9"/>
        <end position="33"/>
    </location>
</feature>
<feature type="transmembrane region" description="Helical" evidence="1">
    <location>
        <begin position="53"/>
        <end position="71"/>
    </location>
</feature>
<dbReference type="Proteomes" id="UP000482295">
    <property type="component" value="Unassembled WGS sequence"/>
</dbReference>
<name>A0A7C9HFH8_9BACT</name>
<dbReference type="Pfam" id="PF02517">
    <property type="entry name" value="Rce1-like"/>
    <property type="match status" value="1"/>
</dbReference>
<dbReference type="GO" id="GO:0006508">
    <property type="term" value="P:proteolysis"/>
    <property type="evidence" value="ECO:0007669"/>
    <property type="project" value="UniProtKB-KW"/>
</dbReference>
<feature type="transmembrane region" description="Helical" evidence="1">
    <location>
        <begin position="249"/>
        <end position="268"/>
    </location>
</feature>
<evidence type="ECO:0000313" key="3">
    <source>
        <dbReference type="EMBL" id="MUL27586.1"/>
    </source>
</evidence>
<organism evidence="3 4">
    <name type="scientific">Prevotella vespertina</name>
    <dbReference type="NCBI Taxonomy" id="2608404"/>
    <lineage>
        <taxon>Bacteria</taxon>
        <taxon>Pseudomonadati</taxon>
        <taxon>Bacteroidota</taxon>
        <taxon>Bacteroidia</taxon>
        <taxon>Bacteroidales</taxon>
        <taxon>Prevotellaceae</taxon>
        <taxon>Prevotella</taxon>
    </lineage>
</organism>
<dbReference type="RefSeq" id="WP_155715657.1">
    <property type="nucleotide sequence ID" value="NZ_VVIQ01000003.1"/>
</dbReference>
<keyword evidence="3" id="KW-0378">Hydrolase</keyword>
<keyword evidence="1" id="KW-0812">Transmembrane</keyword>